<dbReference type="SUPFAM" id="SSF56784">
    <property type="entry name" value="HAD-like"/>
    <property type="match status" value="1"/>
</dbReference>
<name>A0A9P7MS70_9HYPO</name>
<dbReference type="PANTHER" id="PTHR28181">
    <property type="entry name" value="UPF0655 PROTEIN YCR015C"/>
    <property type="match status" value="1"/>
</dbReference>
<dbReference type="InterPro" id="IPR036412">
    <property type="entry name" value="HAD-like_sf"/>
</dbReference>
<dbReference type="EMBL" id="SRPS01000123">
    <property type="protein sequence ID" value="KAG5967263.1"/>
    <property type="molecule type" value="Genomic_DNA"/>
</dbReference>
<dbReference type="Gene3D" id="3.40.50.1000">
    <property type="entry name" value="HAD superfamily/HAD-like"/>
    <property type="match status" value="1"/>
</dbReference>
<reference evidence="1" key="1">
    <citation type="journal article" date="2020" name="bioRxiv">
        <title>Whole genome comparisons of ergot fungi reveals the divergence and evolution of species within the genus Claviceps are the result of varying mechanisms driving genome evolution and host range expansion.</title>
        <authorList>
            <person name="Wyka S.A."/>
            <person name="Mondo S.J."/>
            <person name="Liu M."/>
            <person name="Dettman J."/>
            <person name="Nalam V."/>
            <person name="Broders K.D."/>
        </authorList>
    </citation>
    <scope>NUCLEOTIDE SEQUENCE</scope>
    <source>
        <strain evidence="1">CCC 1102</strain>
    </source>
</reference>
<organism evidence="1 2">
    <name type="scientific">Claviceps arundinis</name>
    <dbReference type="NCBI Taxonomy" id="1623583"/>
    <lineage>
        <taxon>Eukaryota</taxon>
        <taxon>Fungi</taxon>
        <taxon>Dikarya</taxon>
        <taxon>Ascomycota</taxon>
        <taxon>Pezizomycotina</taxon>
        <taxon>Sordariomycetes</taxon>
        <taxon>Hypocreomycetidae</taxon>
        <taxon>Hypocreales</taxon>
        <taxon>Clavicipitaceae</taxon>
        <taxon>Claviceps</taxon>
    </lineage>
</organism>
<dbReference type="Proteomes" id="UP000784919">
    <property type="component" value="Unassembled WGS sequence"/>
</dbReference>
<dbReference type="AlphaFoldDB" id="A0A9P7MS70"/>
<dbReference type="InterPro" id="IPR023214">
    <property type="entry name" value="HAD_sf"/>
</dbReference>
<accession>A0A9P7MS70</accession>
<dbReference type="InterPro" id="IPR050849">
    <property type="entry name" value="HAD-like_hydrolase_phosphatase"/>
</dbReference>
<gene>
    <name evidence="1" type="ORF">E4U56_000935</name>
</gene>
<proteinExistence type="predicted"/>
<comment type="caution">
    <text evidence="1">The sequence shown here is derived from an EMBL/GenBank/DDBJ whole genome shotgun (WGS) entry which is preliminary data.</text>
</comment>
<dbReference type="OrthoDB" id="10255128at2759"/>
<sequence length="289" mass="32013">MHLVLDFDGTITQLDTTAELVLAAIRRQRRHQPDLLAAWTDAVQAYMQEYHAFKANYTPTRDQRTTFAQEDVYLASLRPIEEASLTRISHSGLFRDLEDTDLYEMGVEVISKGIVAIRSGWGAVLGEAIRRDISVTILSVNWSRSFIRGVLSCMKGEPSVEGVKVIANDLSEEGVIIGPEGDSECRLMTSQDKLEALRREIPVGEKVVYVGDSVTDLGCLMEVSRGVALAGEEGGDGPPLLLTTLRRIGVELVPVGEVERAVREERSEKKVVFWAKEVEELLESGALWI</sequence>
<dbReference type="PANTHER" id="PTHR28181:SF1">
    <property type="entry name" value="COLD TOLERANCE PROTEIN 1"/>
    <property type="match status" value="1"/>
</dbReference>
<evidence type="ECO:0000313" key="2">
    <source>
        <dbReference type="Proteomes" id="UP000784919"/>
    </source>
</evidence>
<evidence type="ECO:0000313" key="1">
    <source>
        <dbReference type="EMBL" id="KAG5967263.1"/>
    </source>
</evidence>
<protein>
    <submittedName>
        <fullName evidence="1">Uncharacterized protein</fullName>
    </submittedName>
</protein>
<dbReference type="Pfam" id="PF12710">
    <property type="entry name" value="HAD"/>
    <property type="match status" value="1"/>
</dbReference>